<evidence type="ECO:0000313" key="4">
    <source>
        <dbReference type="Proteomes" id="UP001291930"/>
    </source>
</evidence>
<gene>
    <name evidence="3" type="ORF">U2I54_22475</name>
</gene>
<protein>
    <submittedName>
        <fullName evidence="3">Choline-binding protein A</fullName>
    </submittedName>
</protein>
<dbReference type="EMBL" id="JAXOVW010000081">
    <property type="protein sequence ID" value="MDZ5609743.1"/>
    <property type="molecule type" value="Genomic_DNA"/>
</dbReference>
<evidence type="ECO:0000313" key="3">
    <source>
        <dbReference type="EMBL" id="MDZ5609743.1"/>
    </source>
</evidence>
<dbReference type="Gene3D" id="2.10.270.10">
    <property type="entry name" value="Cholin Binding"/>
    <property type="match status" value="1"/>
</dbReference>
<proteinExistence type="predicted"/>
<dbReference type="PROSITE" id="PS51170">
    <property type="entry name" value="CW"/>
    <property type="match status" value="1"/>
</dbReference>
<dbReference type="Proteomes" id="UP001291930">
    <property type="component" value="Unassembled WGS sequence"/>
</dbReference>
<dbReference type="InterPro" id="IPR018337">
    <property type="entry name" value="Cell_wall/Cho-bd_repeat"/>
</dbReference>
<name>A0ABU5K1Z5_9BACI</name>
<evidence type="ECO:0000256" key="2">
    <source>
        <dbReference type="PROSITE-ProRule" id="PRU00591"/>
    </source>
</evidence>
<comment type="caution">
    <text evidence="3">The sequence shown here is derived from an EMBL/GenBank/DDBJ whole genome shotgun (WGS) entry which is preliminary data.</text>
</comment>
<dbReference type="RefSeq" id="WP_374219138.1">
    <property type="nucleotide sequence ID" value="NZ_JAXOVW010000081.1"/>
</dbReference>
<dbReference type="Pfam" id="PF19127">
    <property type="entry name" value="Choline_bind_3"/>
    <property type="match status" value="1"/>
</dbReference>
<sequence length="66" mass="7871">MQKDWQSINNARYYFDSSSIMLVGWQSIKGTWYYFTPTAGSEQGQMVTGWKLINDKWYEFQQLCTI</sequence>
<feature type="repeat" description="Cell wall-binding" evidence="2">
    <location>
        <begin position="2"/>
        <end position="21"/>
    </location>
</feature>
<keyword evidence="4" id="KW-1185">Reference proteome</keyword>
<reference evidence="4" key="1">
    <citation type="submission" date="2023-11" db="EMBL/GenBank/DDBJ databases">
        <title>Genome Sequence of Bacillus pseudomycoides stain BUPM19.</title>
        <authorList>
            <person name="Farhat A."/>
        </authorList>
    </citation>
    <scope>NUCLEOTIDE SEQUENCE [LARGE SCALE GENOMIC DNA]</scope>
    <source>
        <strain evidence="4">BUPM19</strain>
    </source>
</reference>
<evidence type="ECO:0000256" key="1">
    <source>
        <dbReference type="ARBA" id="ARBA00022737"/>
    </source>
</evidence>
<accession>A0ABU5K1Z5</accession>
<organism evidence="3 4">
    <name type="scientific">Bacillus bingmayongensis</name>
    <dbReference type="NCBI Taxonomy" id="1150157"/>
    <lineage>
        <taxon>Bacteria</taxon>
        <taxon>Bacillati</taxon>
        <taxon>Bacillota</taxon>
        <taxon>Bacilli</taxon>
        <taxon>Bacillales</taxon>
        <taxon>Bacillaceae</taxon>
        <taxon>Bacillus</taxon>
    </lineage>
</organism>
<dbReference type="Pfam" id="PF01473">
    <property type="entry name" value="Choline_bind_1"/>
    <property type="match status" value="1"/>
</dbReference>
<keyword evidence="1" id="KW-0677">Repeat</keyword>
<dbReference type="SUPFAM" id="SSF69360">
    <property type="entry name" value="Cell wall binding repeat"/>
    <property type="match status" value="1"/>
</dbReference>